<gene>
    <name evidence="8" type="ORF">A6J80_12510</name>
    <name evidence="9" type="ORF">PYTT13_07685</name>
</gene>
<dbReference type="Proteomes" id="UP000229314">
    <property type="component" value="Chromosome"/>
</dbReference>
<feature type="transmembrane region" description="Helical" evidence="7">
    <location>
        <begin position="228"/>
        <end position="254"/>
    </location>
</feature>
<feature type="transmembrane region" description="Helical" evidence="7">
    <location>
        <begin position="64"/>
        <end position="82"/>
    </location>
</feature>
<proteinExistence type="inferred from homology"/>
<evidence type="ECO:0000313" key="9">
    <source>
        <dbReference type="EMBL" id="ATQ55709.1"/>
    </source>
</evidence>
<reference evidence="8" key="3">
    <citation type="submission" date="2017-12" db="EMBL/GenBank/DDBJ databases">
        <title>FDA dAtabase for Regulatory Grade micrObial Sequences (FDA-ARGOS): Supporting development and validation of Infectious Disease Dx tests.</title>
        <authorList>
            <person name="Campos J."/>
            <person name="Goldberg B."/>
            <person name="Tallon L."/>
            <person name="Sadzewicz L."/>
            <person name="Sengamalay N."/>
            <person name="Ott S."/>
            <person name="Godinez A."/>
            <person name="Nagaraj S."/>
            <person name="Vyas G."/>
            <person name="Aluvathingal J."/>
            <person name="Nadendla S."/>
            <person name="Geyer C."/>
            <person name="Nandy P."/>
            <person name="Hobson J."/>
            <person name="Sichtig H."/>
        </authorList>
    </citation>
    <scope>NUCLEOTIDE SEQUENCE</scope>
    <source>
        <strain evidence="8">FDAARGOS_252</strain>
    </source>
</reference>
<reference evidence="10" key="1">
    <citation type="submission" date="2017-03" db="EMBL/GenBank/DDBJ databases">
        <title>FDA dAtabase for Regulatory Grade micrObial Sequences (FDA-ARGOS): Supporting development and validation of Infectious Disease Dx tests.</title>
        <authorList>
            <person name="Minogue T."/>
            <person name="Wolcott M."/>
            <person name="Wasieloski L."/>
            <person name="Aguilar W."/>
            <person name="Moore D."/>
            <person name="Tallon L."/>
            <person name="Sadzewicz L."/>
            <person name="Sengamalay N."/>
            <person name="Ott S."/>
            <person name="Godinez A."/>
            <person name="Nagaraj S."/>
            <person name="Nadendla S."/>
            <person name="Geyer C."/>
            <person name="Sichtig H."/>
        </authorList>
    </citation>
    <scope>NUCLEOTIDE SEQUENCE [LARGE SCALE GENOMIC DNA]</scope>
    <source>
        <strain evidence="10">FDAARGOS_252</strain>
    </source>
</reference>
<evidence type="ECO:0000256" key="3">
    <source>
        <dbReference type="ARBA" id="ARBA00022692"/>
    </source>
</evidence>
<feature type="transmembrane region" description="Helical" evidence="7">
    <location>
        <begin position="34"/>
        <end position="57"/>
    </location>
</feature>
<evidence type="ECO:0000256" key="2">
    <source>
        <dbReference type="ARBA" id="ARBA00009773"/>
    </source>
</evidence>
<comment type="subcellular location">
    <subcellularLocation>
        <location evidence="1">Membrane</location>
        <topology evidence="1">Multi-pass membrane protein</topology>
    </subcellularLocation>
</comment>
<dbReference type="Pfam" id="PF01594">
    <property type="entry name" value="AI-2E_transport"/>
    <property type="match status" value="1"/>
</dbReference>
<feature type="transmembrane region" description="Helical" evidence="7">
    <location>
        <begin position="261"/>
        <end position="281"/>
    </location>
</feature>
<accession>A0A2D2BZX0</accession>
<evidence type="ECO:0000256" key="6">
    <source>
        <dbReference type="SAM" id="MobiDB-lite"/>
    </source>
</evidence>
<sequence>MKARDSQLSERLQTGFLGVIAFGLILALLVQARFILVCLAFAIIIFSLTSDAISAFARLKVPNWLATTLALIAITVGVLWAATTVVGQVNEVVTTSIAYTDRAQRVLATLSERWGPKAQENIATFLGNIDVAGWIRSAASQASNLISGSVLILTFVGFMFSERIWFPVKVERLTGDPARAQLWLDTVHTIMRRVNRYLVVKTGISAVTAGLIWLIFRGAGLELAGAIATLTFILNFIPTLGSIIATVVTVAMVLAQTGDPATTLALGSLTTVVHFVIGNIFDPMLLGQTLRLSSFGIVLALAFWGAVWGIAGTFLAVPIMVAVMIVCARIPWLRPVAVMLSQEGVPEAEPPSRRLRMAAAGTEAPTRDP</sequence>
<keyword evidence="3 7" id="KW-0812">Transmembrane</keyword>
<dbReference type="AlphaFoldDB" id="A0A1V0GXJ7"/>
<feature type="transmembrane region" description="Helical" evidence="7">
    <location>
        <begin position="142"/>
        <end position="160"/>
    </location>
</feature>
<feature type="transmembrane region" description="Helical" evidence="7">
    <location>
        <begin position="301"/>
        <end position="326"/>
    </location>
</feature>
<feature type="transmembrane region" description="Helical" evidence="7">
    <location>
        <begin position="12"/>
        <end position="28"/>
    </location>
</feature>
<dbReference type="PANTHER" id="PTHR21716:SF64">
    <property type="entry name" value="AI-2 TRANSPORT PROTEIN TQSA"/>
    <property type="match status" value="1"/>
</dbReference>
<dbReference type="EMBL" id="CP020442">
    <property type="protein sequence ID" value="ARC38541.2"/>
    <property type="molecule type" value="Genomic_DNA"/>
</dbReference>
<evidence type="ECO:0000313" key="11">
    <source>
        <dbReference type="Proteomes" id="UP000229314"/>
    </source>
</evidence>
<reference evidence="9 11" key="2">
    <citation type="submission" date="2017-10" db="EMBL/GenBank/DDBJ databases">
        <title>Complete genome sequence of Paracoccus yeei TT13 isolated from human skin.</title>
        <authorList>
            <person name="Lee K."/>
            <person name="Lim J.Y."/>
            <person name="Hwang I."/>
        </authorList>
    </citation>
    <scope>NUCLEOTIDE SEQUENCE [LARGE SCALE GENOMIC DNA]</scope>
    <source>
        <strain evidence="9 11">TT13</strain>
    </source>
</reference>
<dbReference type="PANTHER" id="PTHR21716">
    <property type="entry name" value="TRANSMEMBRANE PROTEIN"/>
    <property type="match status" value="1"/>
</dbReference>
<feature type="transmembrane region" description="Helical" evidence="7">
    <location>
        <begin position="198"/>
        <end position="216"/>
    </location>
</feature>
<evidence type="ECO:0000256" key="5">
    <source>
        <dbReference type="ARBA" id="ARBA00023136"/>
    </source>
</evidence>
<dbReference type="EMBL" id="CP024422">
    <property type="protein sequence ID" value="ATQ55709.1"/>
    <property type="molecule type" value="Genomic_DNA"/>
</dbReference>
<organism evidence="8 10">
    <name type="scientific">Paracoccus yeei</name>
    <dbReference type="NCBI Taxonomy" id="147645"/>
    <lineage>
        <taxon>Bacteria</taxon>
        <taxon>Pseudomonadati</taxon>
        <taxon>Pseudomonadota</taxon>
        <taxon>Alphaproteobacteria</taxon>
        <taxon>Rhodobacterales</taxon>
        <taxon>Paracoccaceae</taxon>
        <taxon>Paracoccus</taxon>
    </lineage>
</organism>
<evidence type="ECO:0000313" key="10">
    <source>
        <dbReference type="Proteomes" id="UP000191257"/>
    </source>
</evidence>
<protein>
    <submittedName>
        <fullName evidence="8">AI-2E family transporter</fullName>
    </submittedName>
</protein>
<dbReference type="GO" id="GO:0016020">
    <property type="term" value="C:membrane"/>
    <property type="evidence" value="ECO:0007669"/>
    <property type="project" value="UniProtKB-SubCell"/>
</dbReference>
<accession>A0A1V0GXJ7</accession>
<keyword evidence="4 7" id="KW-1133">Transmembrane helix</keyword>
<keyword evidence="10" id="KW-1185">Reference proteome</keyword>
<evidence type="ECO:0000256" key="1">
    <source>
        <dbReference type="ARBA" id="ARBA00004141"/>
    </source>
</evidence>
<evidence type="ECO:0000256" key="7">
    <source>
        <dbReference type="SAM" id="Phobius"/>
    </source>
</evidence>
<dbReference type="GeneID" id="78897551"/>
<keyword evidence="5 7" id="KW-0472">Membrane</keyword>
<dbReference type="Proteomes" id="UP000191257">
    <property type="component" value="Chromosome"/>
</dbReference>
<evidence type="ECO:0000256" key="4">
    <source>
        <dbReference type="ARBA" id="ARBA00022989"/>
    </source>
</evidence>
<dbReference type="eggNOG" id="COG0628">
    <property type="taxonomic scope" value="Bacteria"/>
</dbReference>
<name>A0A1V0GXJ7_9RHOB</name>
<dbReference type="InterPro" id="IPR002549">
    <property type="entry name" value="AI-2E-like"/>
</dbReference>
<evidence type="ECO:0000313" key="8">
    <source>
        <dbReference type="EMBL" id="ARC38541.2"/>
    </source>
</evidence>
<dbReference type="RefSeq" id="WP_099648726.1">
    <property type="nucleotide sequence ID" value="NZ_CAJGAB010000017.1"/>
</dbReference>
<feature type="region of interest" description="Disordered" evidence="6">
    <location>
        <begin position="348"/>
        <end position="369"/>
    </location>
</feature>
<dbReference type="GO" id="GO:0055085">
    <property type="term" value="P:transmembrane transport"/>
    <property type="evidence" value="ECO:0007669"/>
    <property type="project" value="TreeGrafter"/>
</dbReference>
<comment type="similarity">
    <text evidence="2">Belongs to the autoinducer-2 exporter (AI-2E) (TC 2.A.86) family.</text>
</comment>
<dbReference type="KEGG" id="pye:A6J80_12510"/>